<feature type="region of interest" description="Disordered" evidence="1">
    <location>
        <begin position="1"/>
        <end position="20"/>
    </location>
</feature>
<dbReference type="EMBL" id="AMZH03006890">
    <property type="protein sequence ID" value="RRT62691.1"/>
    <property type="molecule type" value="Genomic_DNA"/>
</dbReference>
<protein>
    <submittedName>
        <fullName evidence="2">Uncharacterized protein</fullName>
    </submittedName>
</protein>
<name>A0A426ZFG4_ENSVE</name>
<reference evidence="2 3" key="1">
    <citation type="journal article" date="2014" name="Agronomy (Basel)">
        <title>A Draft Genome Sequence for Ensete ventricosum, the Drought-Tolerant Tree Against Hunger.</title>
        <authorList>
            <person name="Harrison J."/>
            <person name="Moore K.A."/>
            <person name="Paszkiewicz K."/>
            <person name="Jones T."/>
            <person name="Grant M."/>
            <person name="Ambacheew D."/>
            <person name="Muzemil S."/>
            <person name="Studholme D.J."/>
        </authorList>
    </citation>
    <scope>NUCLEOTIDE SEQUENCE [LARGE SCALE GENOMIC DNA]</scope>
</reference>
<sequence length="132" mass="13677">SPDLQPPPSSFTLSAPPPIQDSGNHAAAAFLALGAQGDYNAIADNTISDDGTRYYYHNQQQQEDGGASVAGEEDLAAVWCDPGALGGYGSPASHGIFFEEGYVHSPLFGPMPTVDDDAADGFQLGGSSSSYY</sequence>
<evidence type="ECO:0000313" key="2">
    <source>
        <dbReference type="EMBL" id="RRT62691.1"/>
    </source>
</evidence>
<evidence type="ECO:0000256" key="1">
    <source>
        <dbReference type="SAM" id="MobiDB-lite"/>
    </source>
</evidence>
<dbReference type="Proteomes" id="UP000287651">
    <property type="component" value="Unassembled WGS sequence"/>
</dbReference>
<organism evidence="2 3">
    <name type="scientific">Ensete ventricosum</name>
    <name type="common">Abyssinian banana</name>
    <name type="synonym">Musa ensete</name>
    <dbReference type="NCBI Taxonomy" id="4639"/>
    <lineage>
        <taxon>Eukaryota</taxon>
        <taxon>Viridiplantae</taxon>
        <taxon>Streptophyta</taxon>
        <taxon>Embryophyta</taxon>
        <taxon>Tracheophyta</taxon>
        <taxon>Spermatophyta</taxon>
        <taxon>Magnoliopsida</taxon>
        <taxon>Liliopsida</taxon>
        <taxon>Zingiberales</taxon>
        <taxon>Musaceae</taxon>
        <taxon>Ensete</taxon>
    </lineage>
</organism>
<comment type="caution">
    <text evidence="2">The sequence shown here is derived from an EMBL/GenBank/DDBJ whole genome shotgun (WGS) entry which is preliminary data.</text>
</comment>
<feature type="compositionally biased region" description="Pro residues" evidence="1">
    <location>
        <begin position="1"/>
        <end position="19"/>
    </location>
</feature>
<accession>A0A426ZFG4</accession>
<dbReference type="AlphaFoldDB" id="A0A426ZFG4"/>
<gene>
    <name evidence="2" type="ORF">B296_00031589</name>
</gene>
<proteinExistence type="predicted"/>
<feature type="non-terminal residue" evidence="2">
    <location>
        <position position="1"/>
    </location>
</feature>
<evidence type="ECO:0000313" key="3">
    <source>
        <dbReference type="Proteomes" id="UP000287651"/>
    </source>
</evidence>